<dbReference type="PANTHER" id="PTHR38107">
    <property type="match status" value="1"/>
</dbReference>
<dbReference type="InterPro" id="IPR023347">
    <property type="entry name" value="Lysozyme_dom_sf"/>
</dbReference>
<organism evidence="5 6">
    <name type="scientific">Candidatus Methylospira mobilis</name>
    <dbReference type="NCBI Taxonomy" id="1808979"/>
    <lineage>
        <taxon>Bacteria</taxon>
        <taxon>Pseudomonadati</taxon>
        <taxon>Pseudomonadota</taxon>
        <taxon>Gammaproteobacteria</taxon>
        <taxon>Methylococcales</taxon>
        <taxon>Methylococcaceae</taxon>
        <taxon>Candidatus Methylospira</taxon>
    </lineage>
</organism>
<dbReference type="Proteomes" id="UP000325755">
    <property type="component" value="Chromosome"/>
</dbReference>
<dbReference type="InterPro" id="IPR023346">
    <property type="entry name" value="Lysozyme-like_dom_sf"/>
</dbReference>
<reference evidence="5 6" key="1">
    <citation type="submission" date="2019-09" db="EMBL/GenBank/DDBJ databases">
        <title>Ecophysiology of the spiral-shaped methanotroph Methylospira mobilis as revealed by the complete genome sequence.</title>
        <authorList>
            <person name="Oshkin I.Y."/>
            <person name="Dedysh S.N."/>
            <person name="Miroshnikov K."/>
            <person name="Danilova O.V."/>
            <person name="Hakobyan A."/>
            <person name="Liesack W."/>
        </authorList>
    </citation>
    <scope>NUCLEOTIDE SEQUENCE [LARGE SCALE GENOMIC DNA]</scope>
    <source>
        <strain evidence="5 6">Shm1</strain>
    </source>
</reference>
<dbReference type="InterPro" id="IPR033907">
    <property type="entry name" value="Endolysin_autolysin"/>
</dbReference>
<dbReference type="InterPro" id="IPR051018">
    <property type="entry name" value="Bacteriophage_GH24"/>
</dbReference>
<dbReference type="Pfam" id="PF00959">
    <property type="entry name" value="Phage_lysozyme"/>
    <property type="match status" value="1"/>
</dbReference>
<accession>A0A5Q0BS99</accession>
<dbReference type="EMBL" id="CP044205">
    <property type="protein sequence ID" value="QFY45054.1"/>
    <property type="molecule type" value="Genomic_DNA"/>
</dbReference>
<dbReference type="CDD" id="cd00737">
    <property type="entry name" value="lyz_endolysin_autolysin"/>
    <property type="match status" value="1"/>
</dbReference>
<keyword evidence="4" id="KW-0326">Glycosidase</keyword>
<dbReference type="PANTHER" id="PTHR38107:SF3">
    <property type="entry name" value="LYSOZYME RRRD-RELATED"/>
    <property type="match status" value="1"/>
</dbReference>
<dbReference type="Gene3D" id="1.10.530.40">
    <property type="match status" value="1"/>
</dbReference>
<comment type="catalytic activity">
    <reaction evidence="4">
        <text>Hydrolysis of (1-&gt;4)-beta-linkages between N-acetylmuramic acid and N-acetyl-D-glucosamine residues in a peptidoglycan and between N-acetyl-D-glucosamine residues in chitodextrins.</text>
        <dbReference type="EC" id="3.2.1.17"/>
    </reaction>
</comment>
<evidence type="ECO:0000256" key="2">
    <source>
        <dbReference type="ARBA" id="ARBA00022638"/>
    </source>
</evidence>
<dbReference type="AlphaFoldDB" id="A0A5Q0BS99"/>
<evidence type="ECO:0000313" key="5">
    <source>
        <dbReference type="EMBL" id="QFY45054.1"/>
    </source>
</evidence>
<comment type="similarity">
    <text evidence="4">Belongs to the glycosyl hydrolase 24 family.</text>
</comment>
<sequence>MDPIGIWTEGWGHAMRDPATGKFLKGAENKAKAYRLHSISDEDQANAVLDEDLAEFSDHIATLIKVDVSDDQFGALVSFAYNVGYGKGGLGDSTLLKLLNAGNYIGAADQFPRWNKSGGKVLNGLVKRRDSERLLFLDGTSS</sequence>
<dbReference type="OrthoDB" id="9091992at2"/>
<dbReference type="InParanoid" id="A0A5Q0BS99"/>
<name>A0A5Q0BS99_9GAMM</name>
<evidence type="ECO:0000313" key="6">
    <source>
        <dbReference type="Proteomes" id="UP000325755"/>
    </source>
</evidence>
<keyword evidence="4" id="KW-0378">Hydrolase</keyword>
<keyword evidence="3" id="KW-1035">Host cytoplasm</keyword>
<dbReference type="GO" id="GO:0031640">
    <property type="term" value="P:killing of cells of another organism"/>
    <property type="evidence" value="ECO:0007669"/>
    <property type="project" value="UniProtKB-KW"/>
</dbReference>
<dbReference type="KEGG" id="mmob:F6R98_10595"/>
<dbReference type="GO" id="GO:0042742">
    <property type="term" value="P:defense response to bacterium"/>
    <property type="evidence" value="ECO:0007669"/>
    <property type="project" value="UniProtKB-KW"/>
</dbReference>
<gene>
    <name evidence="5" type="ORF">F6R98_10595</name>
</gene>
<proteinExistence type="inferred from homology"/>
<dbReference type="InterPro" id="IPR002196">
    <property type="entry name" value="Glyco_hydro_24"/>
</dbReference>
<evidence type="ECO:0000256" key="1">
    <source>
        <dbReference type="ARBA" id="ARBA00022529"/>
    </source>
</evidence>
<evidence type="ECO:0000256" key="4">
    <source>
        <dbReference type="RuleBase" id="RU003788"/>
    </source>
</evidence>
<dbReference type="GO" id="GO:0003796">
    <property type="term" value="F:lysozyme activity"/>
    <property type="evidence" value="ECO:0007669"/>
    <property type="project" value="UniProtKB-EC"/>
</dbReference>
<evidence type="ECO:0000256" key="3">
    <source>
        <dbReference type="ARBA" id="ARBA00023200"/>
    </source>
</evidence>
<dbReference type="EC" id="3.2.1.17" evidence="4"/>
<protein>
    <recommendedName>
        <fullName evidence="4">Lysozyme</fullName>
        <ecNumber evidence="4">3.2.1.17</ecNumber>
    </recommendedName>
</protein>
<dbReference type="GO" id="GO:0009253">
    <property type="term" value="P:peptidoglycan catabolic process"/>
    <property type="evidence" value="ECO:0007669"/>
    <property type="project" value="InterPro"/>
</dbReference>
<dbReference type="FunCoup" id="A0A5Q0BS99">
    <property type="interactions" value="8"/>
</dbReference>
<dbReference type="SUPFAM" id="SSF53955">
    <property type="entry name" value="Lysozyme-like"/>
    <property type="match status" value="1"/>
</dbReference>
<keyword evidence="1 4" id="KW-0929">Antimicrobial</keyword>
<keyword evidence="6" id="KW-1185">Reference proteome</keyword>
<dbReference type="GO" id="GO:0016998">
    <property type="term" value="P:cell wall macromolecule catabolic process"/>
    <property type="evidence" value="ECO:0007669"/>
    <property type="project" value="InterPro"/>
</dbReference>
<keyword evidence="2 4" id="KW-0081">Bacteriolytic enzyme</keyword>